<evidence type="ECO:0000259" key="2">
    <source>
        <dbReference type="PROSITE" id="PS51286"/>
    </source>
</evidence>
<dbReference type="KEGG" id="vcn:VOLCADRAFT_93608"/>
<sequence length="724" mass="81206">MSDAASHWHPLVISAAFNHVAKTGYWGAPGSAFVPELLKRLRRDRYGLLYKFNGQDHANLWWALSQRELCHHQPQHQQLHQHQHQHQQLQQQQSPPSPAAPLEAVGDILHTSAALLKESCPYVNTGRGLQQPPQQPEKKEGERNWNPHTHQLVAGSLRPQVFSNIILAASRLNYRHDVELIDGLLSCMVQHVGPLQAQQQQPPQPPPPRIRGDPGTALDPDSDSITWFAVKLACHVRERIQGGSWPGCAPQSLSNITWALAVLGYDEQSCYTAVVQAALRCDCMAHARPQEWSALLWSLASVRHRPFQELVQLLLPPPPPAVNPSLRLLHQDEREDQDQDQGRAEKGYRRGGGSRMYGVPGRADGPYPLDRDRMYGTYVRSKGRHPGEDGWGREHWRELSMVFWALAALDLYDDRVMTWISKSLLDLVLLDDRRTVTKYGVETISGMDPQALSSCLWALAVMPEGTIVRHVELVSALVATVNRLDEIDFTELELTQLWQAQHVKPCCLPPPPPLPAAPRPPLAPPHNRGVAACSSTGSSTITSALQRSVCETLCAIMRRSTAKAVEAKEMQSLPQQHRQPSQRGRQRQRQQPPSTAASDVEDGGPAVRAVAADDDVVVRILRVEPEWLVEELALRVDLCVWLSDGRQVVVEVDGPSHYFANQPRTRRPKTALRDRQLGRVFGPDNVKCVPYWEWDELRYADVDVAARREELLGRLLELWGNGSQ</sequence>
<dbReference type="Proteomes" id="UP000001058">
    <property type="component" value="Unassembled WGS sequence"/>
</dbReference>
<feature type="domain" description="RAP" evidence="2">
    <location>
        <begin position="648"/>
        <end position="714"/>
    </location>
</feature>
<dbReference type="GeneID" id="9627713"/>
<dbReference type="InParanoid" id="D8U2K1"/>
<evidence type="ECO:0000313" key="4">
    <source>
        <dbReference type="Proteomes" id="UP000001058"/>
    </source>
</evidence>
<dbReference type="PANTHER" id="PTHR21228:SF40">
    <property type="entry name" value="LD45607P"/>
    <property type="match status" value="1"/>
</dbReference>
<accession>D8U2K1</accession>
<dbReference type="OrthoDB" id="544297at2759"/>
<reference evidence="3 4" key="1">
    <citation type="journal article" date="2010" name="Science">
        <title>Genomic analysis of organismal complexity in the multicellular green alga Volvox carteri.</title>
        <authorList>
            <person name="Prochnik S.E."/>
            <person name="Umen J."/>
            <person name="Nedelcu A.M."/>
            <person name="Hallmann A."/>
            <person name="Miller S.M."/>
            <person name="Nishii I."/>
            <person name="Ferris P."/>
            <person name="Kuo A."/>
            <person name="Mitros T."/>
            <person name="Fritz-Laylin L.K."/>
            <person name="Hellsten U."/>
            <person name="Chapman J."/>
            <person name="Simakov O."/>
            <person name="Rensing S.A."/>
            <person name="Terry A."/>
            <person name="Pangilinan J."/>
            <person name="Kapitonov V."/>
            <person name="Jurka J."/>
            <person name="Salamov A."/>
            <person name="Shapiro H."/>
            <person name="Schmutz J."/>
            <person name="Grimwood J."/>
            <person name="Lindquist E."/>
            <person name="Lucas S."/>
            <person name="Grigoriev I.V."/>
            <person name="Schmitt R."/>
            <person name="Kirk D."/>
            <person name="Rokhsar D.S."/>
        </authorList>
    </citation>
    <scope>NUCLEOTIDE SEQUENCE [LARGE SCALE GENOMIC DNA]</scope>
    <source>
        <strain evidence="4">f. Nagariensis / Eve</strain>
    </source>
</reference>
<feature type="compositionally biased region" description="Low complexity" evidence="1">
    <location>
        <begin position="574"/>
        <end position="593"/>
    </location>
</feature>
<dbReference type="GO" id="GO:0003723">
    <property type="term" value="F:RNA binding"/>
    <property type="evidence" value="ECO:0007669"/>
    <property type="project" value="TreeGrafter"/>
</dbReference>
<evidence type="ECO:0000256" key="1">
    <source>
        <dbReference type="SAM" id="MobiDB-lite"/>
    </source>
</evidence>
<dbReference type="GO" id="GO:0005759">
    <property type="term" value="C:mitochondrial matrix"/>
    <property type="evidence" value="ECO:0007669"/>
    <property type="project" value="TreeGrafter"/>
</dbReference>
<dbReference type="GO" id="GO:0000963">
    <property type="term" value="P:mitochondrial RNA processing"/>
    <property type="evidence" value="ECO:0007669"/>
    <property type="project" value="TreeGrafter"/>
</dbReference>
<dbReference type="GO" id="GO:0009507">
    <property type="term" value="C:chloroplast"/>
    <property type="evidence" value="ECO:0007669"/>
    <property type="project" value="GOC"/>
</dbReference>
<dbReference type="EMBL" id="GL378353">
    <property type="protein sequence ID" value="EFJ46072.1"/>
    <property type="molecule type" value="Genomic_DNA"/>
</dbReference>
<dbReference type="GO" id="GO:0035770">
    <property type="term" value="C:ribonucleoprotein granule"/>
    <property type="evidence" value="ECO:0007669"/>
    <property type="project" value="TreeGrafter"/>
</dbReference>
<dbReference type="GO" id="GO:1901259">
    <property type="term" value="P:chloroplast rRNA processing"/>
    <property type="evidence" value="ECO:0007669"/>
    <property type="project" value="TreeGrafter"/>
</dbReference>
<dbReference type="RefSeq" id="XP_002952822.1">
    <property type="nucleotide sequence ID" value="XM_002952776.1"/>
</dbReference>
<feature type="region of interest" description="Disordered" evidence="1">
    <location>
        <begin position="195"/>
        <end position="218"/>
    </location>
</feature>
<feature type="region of interest" description="Disordered" evidence="1">
    <location>
        <begin position="565"/>
        <end position="606"/>
    </location>
</feature>
<dbReference type="InterPro" id="IPR013584">
    <property type="entry name" value="RAP"/>
</dbReference>
<dbReference type="GO" id="GO:0044528">
    <property type="term" value="P:regulation of mitochondrial mRNA stability"/>
    <property type="evidence" value="ECO:0007669"/>
    <property type="project" value="TreeGrafter"/>
</dbReference>
<evidence type="ECO:0000313" key="3">
    <source>
        <dbReference type="EMBL" id="EFJ46072.1"/>
    </source>
</evidence>
<feature type="region of interest" description="Disordered" evidence="1">
    <location>
        <begin position="511"/>
        <end position="535"/>
    </location>
</feature>
<keyword evidence="4" id="KW-1185">Reference proteome</keyword>
<name>D8U2K1_VOLCA</name>
<gene>
    <name evidence="3" type="ORF">VOLCADRAFT_93608</name>
</gene>
<protein>
    <recommendedName>
        <fullName evidence="2">RAP domain-containing protein</fullName>
    </recommendedName>
</protein>
<organism evidence="4">
    <name type="scientific">Volvox carteri f. nagariensis</name>
    <dbReference type="NCBI Taxonomy" id="3068"/>
    <lineage>
        <taxon>Eukaryota</taxon>
        <taxon>Viridiplantae</taxon>
        <taxon>Chlorophyta</taxon>
        <taxon>core chlorophytes</taxon>
        <taxon>Chlorophyceae</taxon>
        <taxon>CS clade</taxon>
        <taxon>Chlamydomonadales</taxon>
        <taxon>Volvocaceae</taxon>
        <taxon>Volvox</taxon>
    </lineage>
</organism>
<dbReference type="AlphaFoldDB" id="D8U2K1"/>
<feature type="region of interest" description="Disordered" evidence="1">
    <location>
        <begin position="124"/>
        <end position="144"/>
    </location>
</feature>
<proteinExistence type="predicted"/>
<feature type="region of interest" description="Disordered" evidence="1">
    <location>
        <begin position="73"/>
        <end position="102"/>
    </location>
</feature>
<feature type="region of interest" description="Disordered" evidence="1">
    <location>
        <begin position="333"/>
        <end position="362"/>
    </location>
</feature>
<dbReference type="PANTHER" id="PTHR21228">
    <property type="entry name" value="FAST LEU-RICH DOMAIN-CONTAINING"/>
    <property type="match status" value="1"/>
</dbReference>
<dbReference type="InterPro" id="IPR050870">
    <property type="entry name" value="FAST_kinase"/>
</dbReference>
<dbReference type="PROSITE" id="PS51286">
    <property type="entry name" value="RAP"/>
    <property type="match status" value="1"/>
</dbReference>
<feature type="compositionally biased region" description="Pro residues" evidence="1">
    <location>
        <begin position="511"/>
        <end position="524"/>
    </location>
</feature>